<evidence type="ECO:0000313" key="8">
    <source>
        <dbReference type="Proteomes" id="UP000054007"/>
    </source>
</evidence>
<dbReference type="Pfam" id="PF05978">
    <property type="entry name" value="UNC-93"/>
    <property type="match status" value="1"/>
</dbReference>
<accession>A0A0D7BD04</accession>
<name>A0A0D7BD04_9AGAR</name>
<dbReference type="InterPro" id="IPR010291">
    <property type="entry name" value="Ion_channel_UNC-93"/>
</dbReference>
<dbReference type="Gene3D" id="1.20.1250.20">
    <property type="entry name" value="MFS general substrate transporter like domains"/>
    <property type="match status" value="1"/>
</dbReference>
<dbReference type="OrthoDB" id="196103at2759"/>
<feature type="region of interest" description="Disordered" evidence="5">
    <location>
        <begin position="435"/>
        <end position="463"/>
    </location>
</feature>
<keyword evidence="8" id="KW-1185">Reference proteome</keyword>
<keyword evidence="4 6" id="KW-0472">Membrane</keyword>
<feature type="transmembrane region" description="Helical" evidence="6">
    <location>
        <begin position="372"/>
        <end position="393"/>
    </location>
</feature>
<protein>
    <submittedName>
        <fullName evidence="7">MFS general substrate transporter</fullName>
    </submittedName>
</protein>
<feature type="transmembrane region" description="Helical" evidence="6">
    <location>
        <begin position="141"/>
        <end position="163"/>
    </location>
</feature>
<evidence type="ECO:0000256" key="1">
    <source>
        <dbReference type="ARBA" id="ARBA00004141"/>
    </source>
</evidence>
<organism evidence="7 8">
    <name type="scientific">Cylindrobasidium torrendii FP15055 ss-10</name>
    <dbReference type="NCBI Taxonomy" id="1314674"/>
    <lineage>
        <taxon>Eukaryota</taxon>
        <taxon>Fungi</taxon>
        <taxon>Dikarya</taxon>
        <taxon>Basidiomycota</taxon>
        <taxon>Agaricomycotina</taxon>
        <taxon>Agaricomycetes</taxon>
        <taxon>Agaricomycetidae</taxon>
        <taxon>Agaricales</taxon>
        <taxon>Marasmiineae</taxon>
        <taxon>Physalacriaceae</taxon>
        <taxon>Cylindrobasidium</taxon>
    </lineage>
</organism>
<sequence>MVSLPIPGWYRGPMVQVFMLGMVCFCTVGMFSALNALGAGGTQDIVLVDISNSVLYGVFCIAGFFGGSINNILGHNVTLFIGTLGYMLYTGSLWCFQTQGSRWFVIFGGAILGFTAALLWSAQGSIMMSYPKEEDKGKAIGLFWGLFQAGNLIGSIIAFSLNLKNGGLDAVQTSTYLAFIVVMAFGTFLTFAILPPSEVRREDGTRVEALSKTTVADEVTGFISLLKNRQMLLLIPLSFASNFFYTYQGAISFAVFDASTRALGGILSALASIIGAQILGWVLDIKFLRRRQRAFVGLAMVSITVIAVWSCGIAYQMTFSRTNPIEPKYNYKDSKNAGTPLALIFFYYIMDAFVQSMAYWTMASLTSDTFTLARFAGFYKAIQSGGAAIAFGVDAVATPYMSEVIVNLVLLLVSLPLTGIVMYGIKEHNEDIVETEKVPGSADNGKGSLEDKEMVDVETLPRQ</sequence>
<feature type="transmembrane region" description="Helical" evidence="6">
    <location>
        <begin position="45"/>
        <end position="65"/>
    </location>
</feature>
<dbReference type="PANTHER" id="PTHR23294:SF17">
    <property type="entry name" value="DUF895 DOMAIN MEMBRANE PROTEIN"/>
    <property type="match status" value="1"/>
</dbReference>
<dbReference type="GO" id="GO:0016020">
    <property type="term" value="C:membrane"/>
    <property type="evidence" value="ECO:0007669"/>
    <property type="project" value="UniProtKB-SubCell"/>
</dbReference>
<gene>
    <name evidence="7" type="ORF">CYLTODRAFT_351827</name>
</gene>
<keyword evidence="2 6" id="KW-0812">Transmembrane</keyword>
<feature type="transmembrane region" description="Helical" evidence="6">
    <location>
        <begin position="101"/>
        <end position="120"/>
    </location>
</feature>
<evidence type="ECO:0000256" key="4">
    <source>
        <dbReference type="ARBA" id="ARBA00023136"/>
    </source>
</evidence>
<dbReference type="SUPFAM" id="SSF103473">
    <property type="entry name" value="MFS general substrate transporter"/>
    <property type="match status" value="1"/>
</dbReference>
<feature type="transmembrane region" description="Helical" evidence="6">
    <location>
        <begin position="232"/>
        <end position="256"/>
    </location>
</feature>
<proteinExistence type="predicted"/>
<dbReference type="InterPro" id="IPR051617">
    <property type="entry name" value="UNC-93-like_regulator"/>
</dbReference>
<feature type="compositionally biased region" description="Basic and acidic residues" evidence="5">
    <location>
        <begin position="448"/>
        <end position="463"/>
    </location>
</feature>
<feature type="transmembrane region" description="Helical" evidence="6">
    <location>
        <begin position="175"/>
        <end position="194"/>
    </location>
</feature>
<evidence type="ECO:0000313" key="7">
    <source>
        <dbReference type="EMBL" id="KIY68125.1"/>
    </source>
</evidence>
<feature type="transmembrane region" description="Helical" evidence="6">
    <location>
        <begin position="262"/>
        <end position="283"/>
    </location>
</feature>
<dbReference type="AlphaFoldDB" id="A0A0D7BD04"/>
<feature type="transmembrane region" description="Helical" evidence="6">
    <location>
        <begin position="72"/>
        <end position="89"/>
    </location>
</feature>
<comment type="subcellular location">
    <subcellularLocation>
        <location evidence="1">Membrane</location>
        <topology evidence="1">Multi-pass membrane protein</topology>
    </subcellularLocation>
</comment>
<dbReference type="PANTHER" id="PTHR23294">
    <property type="entry name" value="ET TRANSLATION PRODUCT-RELATED"/>
    <property type="match status" value="1"/>
</dbReference>
<reference evidence="7 8" key="1">
    <citation type="journal article" date="2015" name="Fungal Genet. Biol.">
        <title>Evolution of novel wood decay mechanisms in Agaricales revealed by the genome sequences of Fistulina hepatica and Cylindrobasidium torrendii.</title>
        <authorList>
            <person name="Floudas D."/>
            <person name="Held B.W."/>
            <person name="Riley R."/>
            <person name="Nagy L.G."/>
            <person name="Koehler G."/>
            <person name="Ransdell A.S."/>
            <person name="Younus H."/>
            <person name="Chow J."/>
            <person name="Chiniquy J."/>
            <person name="Lipzen A."/>
            <person name="Tritt A."/>
            <person name="Sun H."/>
            <person name="Haridas S."/>
            <person name="LaButti K."/>
            <person name="Ohm R.A."/>
            <person name="Kues U."/>
            <person name="Blanchette R.A."/>
            <person name="Grigoriev I.V."/>
            <person name="Minto R.E."/>
            <person name="Hibbett D.S."/>
        </authorList>
    </citation>
    <scope>NUCLEOTIDE SEQUENCE [LARGE SCALE GENOMIC DNA]</scope>
    <source>
        <strain evidence="7 8">FP15055 ss-10</strain>
    </source>
</reference>
<evidence type="ECO:0000256" key="2">
    <source>
        <dbReference type="ARBA" id="ARBA00022692"/>
    </source>
</evidence>
<dbReference type="InterPro" id="IPR036259">
    <property type="entry name" value="MFS_trans_sf"/>
</dbReference>
<evidence type="ECO:0000256" key="6">
    <source>
        <dbReference type="SAM" id="Phobius"/>
    </source>
</evidence>
<keyword evidence="3 6" id="KW-1133">Transmembrane helix</keyword>
<feature type="transmembrane region" description="Helical" evidence="6">
    <location>
        <begin position="12"/>
        <end position="33"/>
    </location>
</feature>
<feature type="transmembrane region" description="Helical" evidence="6">
    <location>
        <begin position="295"/>
        <end position="317"/>
    </location>
</feature>
<dbReference type="EMBL" id="KN880509">
    <property type="protein sequence ID" value="KIY68125.1"/>
    <property type="molecule type" value="Genomic_DNA"/>
</dbReference>
<dbReference type="Proteomes" id="UP000054007">
    <property type="component" value="Unassembled WGS sequence"/>
</dbReference>
<evidence type="ECO:0000256" key="3">
    <source>
        <dbReference type="ARBA" id="ARBA00022989"/>
    </source>
</evidence>
<feature type="transmembrane region" description="Helical" evidence="6">
    <location>
        <begin position="337"/>
        <end position="360"/>
    </location>
</feature>
<evidence type="ECO:0000256" key="5">
    <source>
        <dbReference type="SAM" id="MobiDB-lite"/>
    </source>
</evidence>
<feature type="transmembrane region" description="Helical" evidence="6">
    <location>
        <begin position="405"/>
        <end position="425"/>
    </location>
</feature>